<keyword evidence="4" id="KW-1185">Reference proteome</keyword>
<accession>A0A930UEH9</accession>
<protein>
    <submittedName>
        <fullName evidence="3">DNA ligase</fullName>
    </submittedName>
</protein>
<dbReference type="PANTHER" id="PTHR39465">
    <property type="entry name" value="DNA LIGASE D, 3'-PHOSPHOESTERASE DOMAIN"/>
    <property type="match status" value="1"/>
</dbReference>
<feature type="domain" description="DNA ligase D 3'-phosphoesterase" evidence="2">
    <location>
        <begin position="34"/>
        <end position="148"/>
    </location>
</feature>
<dbReference type="InterPro" id="IPR014144">
    <property type="entry name" value="LigD_PE_domain"/>
</dbReference>
<feature type="compositionally biased region" description="Basic and acidic residues" evidence="1">
    <location>
        <begin position="9"/>
        <end position="20"/>
    </location>
</feature>
<evidence type="ECO:0000256" key="1">
    <source>
        <dbReference type="SAM" id="MobiDB-lite"/>
    </source>
</evidence>
<comment type="caution">
    <text evidence="3">The sequence shown here is derived from an EMBL/GenBank/DDBJ whole genome shotgun (WGS) entry which is preliminary data.</text>
</comment>
<feature type="region of interest" description="Disordered" evidence="1">
    <location>
        <begin position="1"/>
        <end position="20"/>
    </location>
</feature>
<name>A0A930UEH9_9FLAO</name>
<keyword evidence="3" id="KW-0436">Ligase</keyword>
<evidence type="ECO:0000313" key="4">
    <source>
        <dbReference type="Proteomes" id="UP000646211"/>
    </source>
</evidence>
<evidence type="ECO:0000313" key="3">
    <source>
        <dbReference type="EMBL" id="MBF2709422.1"/>
    </source>
</evidence>
<evidence type="ECO:0000259" key="2">
    <source>
        <dbReference type="Pfam" id="PF13298"/>
    </source>
</evidence>
<organism evidence="3 4">
    <name type="scientific">Flavobacterium soyangense</name>
    <dbReference type="NCBI Taxonomy" id="2023265"/>
    <lineage>
        <taxon>Bacteria</taxon>
        <taxon>Pseudomonadati</taxon>
        <taxon>Bacteroidota</taxon>
        <taxon>Flavobacteriia</taxon>
        <taxon>Flavobacteriales</taxon>
        <taxon>Flavobacteriaceae</taxon>
        <taxon>Flavobacterium</taxon>
    </lineage>
</organism>
<dbReference type="EMBL" id="JADHEC010000031">
    <property type="protein sequence ID" value="MBF2709422.1"/>
    <property type="molecule type" value="Genomic_DNA"/>
</dbReference>
<proteinExistence type="predicted"/>
<dbReference type="PANTHER" id="PTHR39465:SF1">
    <property type="entry name" value="DNA LIGASE D 3'-PHOSPHOESTERASE DOMAIN-CONTAINING PROTEIN"/>
    <property type="match status" value="1"/>
</dbReference>
<dbReference type="AlphaFoldDB" id="A0A930UEH9"/>
<sequence>MDLSKYKQKRDFDSTTEPKGEIEKSKDELIFVVQKHAATHLHYDFRLEMDGLLKSWAIPKGPSMNPEEKRLAIMVEDHPIDYKDFEGTIPEGNYGAGTVIVWDTGTYTLVDKQHTETVENQLKSGLQGGHLSFILNGEKLKGEFALVRLKVLKKNAWLLIKKDDQYASETDVLKKNKSVLSNLTLEEMEK</sequence>
<dbReference type="Proteomes" id="UP000646211">
    <property type="component" value="Unassembled WGS sequence"/>
</dbReference>
<dbReference type="RefSeq" id="WP_194312663.1">
    <property type="nucleotide sequence ID" value="NZ_JADHEC010000031.1"/>
</dbReference>
<gene>
    <name evidence="3" type="ORF">IR213_12595</name>
</gene>
<reference evidence="3" key="1">
    <citation type="submission" date="2020-11" db="EMBL/GenBank/DDBJ databases">
        <title>Genome of Flavobacterium soyangense.</title>
        <authorList>
            <person name="Liu Q."/>
            <person name="Xin Y.-H."/>
        </authorList>
    </citation>
    <scope>NUCLEOTIDE SEQUENCE</scope>
    <source>
        <strain evidence="3">CGMCC 1.13493</strain>
    </source>
</reference>
<dbReference type="Pfam" id="PF13298">
    <property type="entry name" value="LigD_N"/>
    <property type="match status" value="1"/>
</dbReference>
<dbReference type="GO" id="GO:0016874">
    <property type="term" value="F:ligase activity"/>
    <property type="evidence" value="ECO:0007669"/>
    <property type="project" value="UniProtKB-KW"/>
</dbReference>
<dbReference type="NCBIfam" id="TIGR02777">
    <property type="entry name" value="LigD_PE_dom"/>
    <property type="match status" value="1"/>
</dbReference>